<dbReference type="Proteomes" id="UP000076131">
    <property type="component" value="Unassembled WGS sequence"/>
</dbReference>
<dbReference type="RefSeq" id="WP_063107556.1">
    <property type="nucleotide sequence ID" value="NZ_LVJS01000017.1"/>
</dbReference>
<accession>A0A154QKZ8</accession>
<name>A0A154QKZ8_9GAMM</name>
<proteinExistence type="predicted"/>
<evidence type="ECO:0000313" key="2">
    <source>
        <dbReference type="Proteomes" id="UP000076131"/>
    </source>
</evidence>
<keyword evidence="2" id="KW-1185">Reference proteome</keyword>
<dbReference type="AlphaFoldDB" id="A0A154QKZ8"/>
<protein>
    <submittedName>
        <fullName evidence="1">Uncharacterized protein</fullName>
    </submittedName>
</protein>
<sequence>MMAAFVSFSASAADSRAVHVTDGLGYAIPRGSPVQFVSLGEYGVGLFRGRFVVSGTYHYGYSSNDPEADSDYGLLELYFIPDEETANHLPYWKQRGHVHEIRFRNDKDFVKALISPKTLRELKQRTILSVSGKAVVIAADYRVSVECDYPTYSASFVAIERPEAPLVSHAPVEPGGC</sequence>
<gene>
    <name evidence="1" type="ORF">RHOFW104T7_06425</name>
</gene>
<dbReference type="EMBL" id="LVJS01000017">
    <property type="protein sequence ID" value="KZC24895.1"/>
    <property type="molecule type" value="Genomic_DNA"/>
</dbReference>
<comment type="caution">
    <text evidence="1">The sequence shown here is derived from an EMBL/GenBank/DDBJ whole genome shotgun (WGS) entry which is preliminary data.</text>
</comment>
<dbReference type="STRING" id="416169.RHOFW104T7_06425"/>
<reference evidence="1 2" key="1">
    <citation type="journal article" date="2016" name="MBio">
        <title>Lateral Gene Transfer in a Heavy Metal-Contaminated-Groundwater Microbial Community.</title>
        <authorList>
            <person name="Hemme C.L."/>
            <person name="Green S.J."/>
            <person name="Rishishwar L."/>
            <person name="Prakash O."/>
            <person name="Pettenato A."/>
            <person name="Chakraborty R."/>
            <person name="Deutschbauer A.M."/>
            <person name="Van Nostrand J.D."/>
            <person name="Wu L."/>
            <person name="He Z."/>
            <person name="Jordan I.K."/>
            <person name="Hazen T.C."/>
            <person name="Arkin A.P."/>
            <person name="Kostka J.E."/>
            <person name="Zhou J."/>
        </authorList>
    </citation>
    <scope>NUCLEOTIDE SEQUENCE [LARGE SCALE GENOMIC DNA]</scope>
    <source>
        <strain evidence="1 2">FW104-T7</strain>
    </source>
</reference>
<organism evidence="1 2">
    <name type="scientific">Rhodanobacter thiooxydans</name>
    <dbReference type="NCBI Taxonomy" id="416169"/>
    <lineage>
        <taxon>Bacteria</taxon>
        <taxon>Pseudomonadati</taxon>
        <taxon>Pseudomonadota</taxon>
        <taxon>Gammaproteobacteria</taxon>
        <taxon>Lysobacterales</taxon>
        <taxon>Rhodanobacteraceae</taxon>
        <taxon>Rhodanobacter</taxon>
    </lineage>
</organism>
<evidence type="ECO:0000313" key="1">
    <source>
        <dbReference type="EMBL" id="KZC24895.1"/>
    </source>
</evidence>